<dbReference type="EMBL" id="BMIU01000041">
    <property type="protein sequence ID" value="GGF51607.1"/>
    <property type="molecule type" value="Genomic_DNA"/>
</dbReference>
<feature type="transmembrane region" description="Helical" evidence="7">
    <location>
        <begin position="365"/>
        <end position="382"/>
    </location>
</feature>
<feature type="transmembrane region" description="Helical" evidence="7">
    <location>
        <begin position="46"/>
        <end position="70"/>
    </location>
</feature>
<dbReference type="RefSeq" id="WP_137404613.1">
    <property type="nucleotide sequence ID" value="NZ_BMIU01000041.1"/>
</dbReference>
<evidence type="ECO:0000256" key="1">
    <source>
        <dbReference type="ARBA" id="ARBA00004651"/>
    </source>
</evidence>
<feature type="transmembrane region" description="Helical" evidence="7">
    <location>
        <begin position="120"/>
        <end position="137"/>
    </location>
</feature>
<feature type="transmembrane region" description="Helical" evidence="7">
    <location>
        <begin position="208"/>
        <end position="230"/>
    </location>
</feature>
<sequence length="489" mass="54853">MSGSNSKILVVKGVFWSGIQLVVNQSFSFIIKLVLAKLLFPEDFGLIGMAVVFTGFVQVLNDLGIASALVQKKEEDLKDSHFHTAFWTGLAWGGMLYLLMCLLVAPLASSFYQEPLLQDLIPVLSLGILSSPINLVHKAQLTKAMNFKKIAVVENISSFVSGVIAITLAFMGAGVWSLAFNAVASIVVAMPLYFNATKWTPKLMWEQAAFKDVFGFGLYTTGTSIVNYLIGNFDYLMIGKLLDSQLLGVYTFAFVLTDTFRSKLMSVINKVMYPVYGKMQSSEKSLKKYYLTTVNYNSIIIFPIMLFMIVLGEQFILDIFGEKWEESVAPLSILAFAVMIHMMVNSNTSLIRGMGKPRLELTLQIIKSLIFIPTLFFGIHFYGILGAAWAVVVNKIIAVIIAQYTFNKLLMIKISTGEFWNVVKSPWIASVITYSIMVYLNRYDINLIISTLILFVIYYVVIWLLMGKEIKQQVSNVMSESERRSNQKV</sequence>
<feature type="transmembrane region" description="Helical" evidence="7">
    <location>
        <begin position="176"/>
        <end position="196"/>
    </location>
</feature>
<keyword evidence="9" id="KW-1185">Reference proteome</keyword>
<evidence type="ECO:0000313" key="9">
    <source>
        <dbReference type="Proteomes" id="UP000647339"/>
    </source>
</evidence>
<dbReference type="Pfam" id="PF13440">
    <property type="entry name" value="Polysacc_synt_3"/>
    <property type="match status" value="1"/>
</dbReference>
<organism evidence="8 9">
    <name type="scientific">Echinicola rosea</name>
    <dbReference type="NCBI Taxonomy" id="1807691"/>
    <lineage>
        <taxon>Bacteria</taxon>
        <taxon>Pseudomonadati</taxon>
        <taxon>Bacteroidota</taxon>
        <taxon>Cytophagia</taxon>
        <taxon>Cytophagales</taxon>
        <taxon>Cyclobacteriaceae</taxon>
        <taxon>Echinicola</taxon>
    </lineage>
</organism>
<comment type="subcellular location">
    <subcellularLocation>
        <location evidence="1">Cell membrane</location>
        <topology evidence="1">Multi-pass membrane protein</topology>
    </subcellularLocation>
</comment>
<feature type="transmembrane region" description="Helical" evidence="7">
    <location>
        <begin position="149"/>
        <end position="170"/>
    </location>
</feature>
<evidence type="ECO:0000256" key="4">
    <source>
        <dbReference type="ARBA" id="ARBA00022692"/>
    </source>
</evidence>
<feature type="transmembrane region" description="Helical" evidence="7">
    <location>
        <begin position="82"/>
        <end position="108"/>
    </location>
</feature>
<feature type="transmembrane region" description="Helical" evidence="7">
    <location>
        <begin position="328"/>
        <end position="344"/>
    </location>
</feature>
<evidence type="ECO:0000313" key="8">
    <source>
        <dbReference type="EMBL" id="GGF51607.1"/>
    </source>
</evidence>
<dbReference type="Proteomes" id="UP000647339">
    <property type="component" value="Unassembled WGS sequence"/>
</dbReference>
<evidence type="ECO:0000256" key="5">
    <source>
        <dbReference type="ARBA" id="ARBA00022989"/>
    </source>
</evidence>
<feature type="transmembrane region" description="Helical" evidence="7">
    <location>
        <begin position="388"/>
        <end position="407"/>
    </location>
</feature>
<keyword evidence="6 7" id="KW-0472">Membrane</keyword>
<comment type="similarity">
    <text evidence="2">Belongs to the polysaccharide synthase family.</text>
</comment>
<feature type="transmembrane region" description="Helical" evidence="7">
    <location>
        <begin position="21"/>
        <end position="40"/>
    </location>
</feature>
<accession>A0ABQ1VCK3</accession>
<proteinExistence type="inferred from homology"/>
<keyword evidence="4 7" id="KW-0812">Transmembrane</keyword>
<dbReference type="PANTHER" id="PTHR30250:SF10">
    <property type="entry name" value="LIPOPOLYSACCHARIDE BIOSYNTHESIS PROTEIN WZXC"/>
    <property type="match status" value="1"/>
</dbReference>
<evidence type="ECO:0000256" key="7">
    <source>
        <dbReference type="SAM" id="Phobius"/>
    </source>
</evidence>
<comment type="caution">
    <text evidence="8">The sequence shown here is derived from an EMBL/GenBank/DDBJ whole genome shotgun (WGS) entry which is preliminary data.</text>
</comment>
<gene>
    <name evidence="8" type="ORF">GCM10011339_45170</name>
</gene>
<dbReference type="InterPro" id="IPR050833">
    <property type="entry name" value="Poly_Biosynth_Transport"/>
</dbReference>
<dbReference type="PANTHER" id="PTHR30250">
    <property type="entry name" value="PST FAMILY PREDICTED COLANIC ACID TRANSPORTER"/>
    <property type="match status" value="1"/>
</dbReference>
<keyword evidence="3" id="KW-1003">Cell membrane</keyword>
<feature type="transmembrane region" description="Helical" evidence="7">
    <location>
        <begin position="294"/>
        <end position="316"/>
    </location>
</feature>
<name>A0ABQ1VCK3_9BACT</name>
<evidence type="ECO:0000256" key="6">
    <source>
        <dbReference type="ARBA" id="ARBA00023136"/>
    </source>
</evidence>
<evidence type="ECO:0000256" key="2">
    <source>
        <dbReference type="ARBA" id="ARBA00007430"/>
    </source>
</evidence>
<feature type="transmembrane region" description="Helical" evidence="7">
    <location>
        <begin position="445"/>
        <end position="466"/>
    </location>
</feature>
<reference evidence="9" key="1">
    <citation type="journal article" date="2019" name="Int. J. Syst. Evol. Microbiol.">
        <title>The Global Catalogue of Microorganisms (GCM) 10K type strain sequencing project: providing services to taxonomists for standard genome sequencing and annotation.</title>
        <authorList>
            <consortium name="The Broad Institute Genomics Platform"/>
            <consortium name="The Broad Institute Genome Sequencing Center for Infectious Disease"/>
            <person name="Wu L."/>
            <person name="Ma J."/>
        </authorList>
    </citation>
    <scope>NUCLEOTIDE SEQUENCE [LARGE SCALE GENOMIC DNA]</scope>
    <source>
        <strain evidence="9">CGMCC 1.15407</strain>
    </source>
</reference>
<evidence type="ECO:0000256" key="3">
    <source>
        <dbReference type="ARBA" id="ARBA00022475"/>
    </source>
</evidence>
<protein>
    <submittedName>
        <fullName evidence="8">Lipopolysaccharide biosynthesis protein</fullName>
    </submittedName>
</protein>
<dbReference type="CDD" id="cd13127">
    <property type="entry name" value="MATE_tuaB_like"/>
    <property type="match status" value="1"/>
</dbReference>
<keyword evidence="5 7" id="KW-1133">Transmembrane helix</keyword>
<feature type="transmembrane region" description="Helical" evidence="7">
    <location>
        <begin position="419"/>
        <end position="439"/>
    </location>
</feature>